<keyword evidence="4" id="KW-1185">Reference proteome</keyword>
<dbReference type="GO" id="GO:0072657">
    <property type="term" value="P:protein localization to membrane"/>
    <property type="evidence" value="ECO:0007669"/>
    <property type="project" value="TreeGrafter"/>
</dbReference>
<feature type="domain" description="BLOC-2 complex member HPS6 C-terminal" evidence="2">
    <location>
        <begin position="472"/>
        <end position="779"/>
    </location>
</feature>
<dbReference type="PANTHER" id="PTHR14696:SF2">
    <property type="entry name" value="BLOC-2 COMPLEX MEMBER HPS6"/>
    <property type="match status" value="1"/>
</dbReference>
<dbReference type="Pfam" id="PF15702">
    <property type="entry name" value="HPS6"/>
    <property type="match status" value="1"/>
</dbReference>
<dbReference type="InterPro" id="IPR046823">
    <property type="entry name" value="HPS6_N"/>
</dbReference>
<dbReference type="GO" id="GO:0031084">
    <property type="term" value="C:BLOC-2 complex"/>
    <property type="evidence" value="ECO:0007669"/>
    <property type="project" value="TreeGrafter"/>
</dbReference>
<gene>
    <name evidence="3" type="ORF">FSP39_007798</name>
</gene>
<accession>A0AA88XQM4</accession>
<sequence>MDKNRKTNQKNNLPRGLAEFRNDLPDRFLIRHGQLDNRLCSTLCFYDVIVPNRLCHFDVLFEELTGAEKYGPINRVWLSPGHVFVSIREGKQLFTFDNKPTNKVQEESFGCLDINDLTSPLLDIILDPNNSNLVYLIQCDGHVRCWKFRSDLTWVHIRNFSLCNDQHTEVISVCLHPTHNALYWCELQNDGENGQSLCRVSRRNLPKDEREPGDRDYNKVETILYNSTPCQVYALQTGIAIVLRNNLPLVSMVILWQPSSTSVTVCMGPYRTEVKELVTSQAIDFVNIALKCFGLTSKMKDKPITKRIVYNTPKMELCTIEEGGTVRVYSRQKEEKMMCVEVEDVHDISETEHWFYHKEYLGCAIGTSIKIYSIKSGELIQEIQTEDGSEIQGVCTPCLGFLLVGYITNNSIHILQLSKKNNKVDMESMIKTEEFQTSAIHLAYLEQLKSVSPSTKVTEEITHLREVWNSGKTPICTKLAEIINPYLEEYWQLDKLQQNVLLGKLQQSLIPTSECGIEEEVLRVLSPDTSMTMSGRQAWLLVLSYMYPQKVLTILESQMDFDTEDISTSQIQRWQCILASDQAPSPVSSDVAVPVFEHICRLLYQINPAKLLHFVKISQMINDQKVGVSAFIRKRQAIQYYDRALTSIQDLHDQYVSKEAVTAYVELLLKSERNNCEVMAVQYYLRNEQWRLAIDLLAENVHNKELHSKLFNIILGSLNEGKVLSEFAEEIFQLMPDENFLSNVSSLIGDKESAHTSAFCQSSTDIPLSAIRPILIQKLCKKNVPV</sequence>
<evidence type="ECO:0000313" key="4">
    <source>
        <dbReference type="Proteomes" id="UP001186944"/>
    </source>
</evidence>
<dbReference type="EMBL" id="VSWD01000010">
    <property type="protein sequence ID" value="KAK3089939.1"/>
    <property type="molecule type" value="Genomic_DNA"/>
</dbReference>
<dbReference type="InterPro" id="IPR046822">
    <property type="entry name" value="HPS6_C"/>
</dbReference>
<evidence type="ECO:0000259" key="2">
    <source>
        <dbReference type="Pfam" id="PF20468"/>
    </source>
</evidence>
<proteinExistence type="predicted"/>
<feature type="domain" description="BLOC-2 complex member HPS6 N-terminal" evidence="1">
    <location>
        <begin position="74"/>
        <end position="383"/>
    </location>
</feature>
<evidence type="ECO:0000313" key="3">
    <source>
        <dbReference type="EMBL" id="KAK3089939.1"/>
    </source>
</evidence>
<dbReference type="GO" id="GO:0005765">
    <property type="term" value="C:lysosomal membrane"/>
    <property type="evidence" value="ECO:0007669"/>
    <property type="project" value="TreeGrafter"/>
</dbReference>
<organism evidence="3 4">
    <name type="scientific">Pinctada imbricata</name>
    <name type="common">Atlantic pearl-oyster</name>
    <name type="synonym">Pinctada martensii</name>
    <dbReference type="NCBI Taxonomy" id="66713"/>
    <lineage>
        <taxon>Eukaryota</taxon>
        <taxon>Metazoa</taxon>
        <taxon>Spiralia</taxon>
        <taxon>Lophotrochozoa</taxon>
        <taxon>Mollusca</taxon>
        <taxon>Bivalvia</taxon>
        <taxon>Autobranchia</taxon>
        <taxon>Pteriomorphia</taxon>
        <taxon>Pterioida</taxon>
        <taxon>Pterioidea</taxon>
        <taxon>Pteriidae</taxon>
        <taxon>Pinctada</taxon>
    </lineage>
</organism>
<dbReference type="Proteomes" id="UP001186944">
    <property type="component" value="Unassembled WGS sequence"/>
</dbReference>
<dbReference type="PANTHER" id="PTHR14696">
    <property type="entry name" value="HERMANSKY-PUDLAK SYNDROME 6 PROTEIN"/>
    <property type="match status" value="1"/>
</dbReference>
<dbReference type="Pfam" id="PF20468">
    <property type="entry name" value="HPS6_C"/>
    <property type="match status" value="1"/>
</dbReference>
<dbReference type="GO" id="GO:0032418">
    <property type="term" value="P:lysosome localization"/>
    <property type="evidence" value="ECO:0007669"/>
    <property type="project" value="TreeGrafter"/>
</dbReference>
<protein>
    <submittedName>
        <fullName evidence="3">Uncharacterized protein</fullName>
    </submittedName>
</protein>
<dbReference type="SUPFAM" id="SSF50978">
    <property type="entry name" value="WD40 repeat-like"/>
    <property type="match status" value="1"/>
</dbReference>
<comment type="caution">
    <text evidence="3">The sequence shown here is derived from an EMBL/GenBank/DDBJ whole genome shotgun (WGS) entry which is preliminary data.</text>
</comment>
<evidence type="ECO:0000259" key="1">
    <source>
        <dbReference type="Pfam" id="PF15702"/>
    </source>
</evidence>
<dbReference type="InterPro" id="IPR017218">
    <property type="entry name" value="BLOC-2_complex_Hps6_subunit"/>
</dbReference>
<dbReference type="InterPro" id="IPR036322">
    <property type="entry name" value="WD40_repeat_dom_sf"/>
</dbReference>
<dbReference type="AlphaFoldDB" id="A0AA88XQM4"/>
<name>A0AA88XQM4_PINIB</name>
<reference evidence="3" key="1">
    <citation type="submission" date="2019-08" db="EMBL/GenBank/DDBJ databases">
        <title>The improved chromosome-level genome for the pearl oyster Pinctada fucata martensii using PacBio sequencing and Hi-C.</title>
        <authorList>
            <person name="Zheng Z."/>
        </authorList>
    </citation>
    <scope>NUCLEOTIDE SEQUENCE</scope>
    <source>
        <strain evidence="3">ZZ-2019</strain>
        <tissue evidence="3">Adductor muscle</tissue>
    </source>
</reference>